<name>A0A3M0SPH8_9CLOT</name>
<dbReference type="Proteomes" id="UP000277999">
    <property type="component" value="Unassembled WGS sequence"/>
</dbReference>
<accession>A0A3M0SPH8</accession>
<organism evidence="2 3">
    <name type="scientific">Clostridium autoethanogenum</name>
    <dbReference type="NCBI Taxonomy" id="84023"/>
    <lineage>
        <taxon>Bacteria</taxon>
        <taxon>Bacillati</taxon>
        <taxon>Bacillota</taxon>
        <taxon>Clostridia</taxon>
        <taxon>Eubacteriales</taxon>
        <taxon>Clostridiaceae</taxon>
        <taxon>Clostridium</taxon>
    </lineage>
</organism>
<evidence type="ECO:0000313" key="2">
    <source>
        <dbReference type="EMBL" id="RMD00266.1"/>
    </source>
</evidence>
<evidence type="ECO:0000313" key="3">
    <source>
        <dbReference type="Proteomes" id="UP000277999"/>
    </source>
</evidence>
<protein>
    <submittedName>
        <fullName evidence="2">Uncharacterized protein</fullName>
    </submittedName>
</protein>
<sequence length="116" mass="13518">MKDDKKKVRMVLNVREIPEDVYNVLNEKALRRNLTPYIVELVKKDLSNKLIIQKLDEILNKLDNTEIKKNDNNSNDEIALSEKDTKDSLQEGSIISEIKDVKGEINDEDLEDEQDY</sequence>
<keyword evidence="1" id="KW-0175">Coiled coil</keyword>
<evidence type="ECO:0000256" key="1">
    <source>
        <dbReference type="SAM" id="Coils"/>
    </source>
</evidence>
<dbReference type="EMBL" id="RFAQ01000030">
    <property type="protein sequence ID" value="RMD00266.1"/>
    <property type="molecule type" value="Genomic_DNA"/>
</dbReference>
<proteinExistence type="predicted"/>
<feature type="coiled-coil region" evidence="1">
    <location>
        <begin position="48"/>
        <end position="75"/>
    </location>
</feature>
<comment type="caution">
    <text evidence="2">The sequence shown here is derived from an EMBL/GenBank/DDBJ whole genome shotgun (WGS) entry which is preliminary data.</text>
</comment>
<reference evidence="2 3" key="1">
    <citation type="submission" date="2018-10" db="EMBL/GenBank/DDBJ databases">
        <title>Genome-centric metagenomics revealed C2 chemical producing, CO utilizing Clostridium with novel acetogenic gene cluster.</title>
        <authorList>
            <person name="Kang H."/>
            <person name="Park B."/>
            <person name="Choi I.G."/>
            <person name="Chang I.S."/>
        </authorList>
    </citation>
    <scope>NUCLEOTIDE SEQUENCE [LARGE SCALE GENOMIC DNA]</scope>
    <source>
        <strain evidence="2 3">H21-9</strain>
    </source>
</reference>
<gene>
    <name evidence="2" type="ORF">D9O40_10570</name>
</gene>
<dbReference type="RefSeq" id="WP_122059260.1">
    <property type="nucleotide sequence ID" value="NZ_RFAQ01000030.1"/>
</dbReference>
<dbReference type="AlphaFoldDB" id="A0A3M0SPH8"/>